<sequence length="1296" mass="141409">MHFVTQQRQQQQQHHQQQQQQQRSTSSSNSSIASTSSAPSVSASTRFVALCKSSSQGALPKTLATAQSLFRQSSHHHNNNNHHHHHQRHSSYHSQQHQQQHNQQRHKRTVSLNSTPMRDSITEEIVITTTTTNSKLLTIQEAAGILEHSSISISASSKQNSSTTTTSTAAAVSTAGTVAAATVATAVAAAAAASGSQQRNEPSVASSSSNGINSGSNPSLAQATSSSNTNLAHSSSGSNVPQTSTPTINIVGSDQARDQPLQSQSVDSNGHAQAGGSCGDSPSSRKSSTSSKGRASQPKLSTSSSGRDEDTAQNKLSNELTLHELSILRVDRATADPQVSSSSNSNEKSAKPSRLSERAKKKSWYNVIYPNYKSRAGDFKKLFKDVPNDERLIVDYSCALQRDILVQGRLYVSQNYVCFHANIFSWETYVSIKWKDVTAITKEKTALVIPNAISIATSKDKYFFATFTSRDKSFLMLFRVWQNTLMNKQFSPQEIWKYVHNCYGEELGLTTDDEDYIDPTLHKDTETDVEFQTAIDDDQSNQSQQQLQQPQQRLSGNSSASSGGSGRAAEPRKSKTKYFFNSSKSSNSANASASGSDNNKDSNRKLSKKMKQNAKELTLSSVKPAEQSVGVTMMNLPGSAGSSNRNSTESSAATAAAASTNNTNNSSISLTTTASGSDKKSAEKKISTSSNSGAAAAAAAAAATAAAASLSAAAEAKQVATLESKRKMSKNHRQREAELVGKNAEEQAPTDVSDSSDSEENNVPFVATTECTSTHEGRQIVHTILPISVDTLFNLLFTKSKFVTDFHAMRKSTDLVMGEWTKNEEGLSVRVVNVTVQLAASVGPKTSKVTEYQTMRPCSKPGELYSIDINSVNAGIPYADSFSVLIHFCLARTVDDHTMLSIHTQIKYKKSIWGVVKGFIEKNTWAGVEDFFGAQLHALQSETCIPPAKGKGRRPRRGINQQSTTTKTATAGTTAVATDSTAVTETGTATSTDNDSIREPSRHHYHHHHQSEQHEHHQHQHLHMHHHHHHHHSTSSSQQPPHQHQHPHNQRQPHHHQHLHHHHQHSQQPLWHHRTATQIRSLEEAAGGGSGTAQTGISDTLLESHLLSGGGVAGSGSVGAASGHALLHEHGKLQQLSGLQQQHHHQQQHLQKHLGGVDLGGVGSLPLALGQGQGHRFLKHKGLSLFVILLLCLMLALNVILLLKLWKLEERIDVDLSRRARFPSLAALKELPNTNEEWLELLRQQEQSHEGELRKWQQVLQTAIELLKKVSIVCEKIYNDDQLRQSIESMSMHTEF</sequence>
<dbReference type="InterPro" id="IPR051482">
    <property type="entry name" value="Cholesterol_transport"/>
</dbReference>
<feature type="region of interest" description="Disordered" evidence="5">
    <location>
        <begin position="334"/>
        <end position="357"/>
    </location>
</feature>
<feature type="compositionally biased region" description="Basic residues" evidence="5">
    <location>
        <begin position="1016"/>
        <end position="1033"/>
    </location>
</feature>
<feature type="region of interest" description="Disordered" evidence="5">
    <location>
        <begin position="74"/>
        <end position="117"/>
    </location>
</feature>
<feature type="region of interest" description="Disordered" evidence="5">
    <location>
        <begin position="1"/>
        <end position="39"/>
    </location>
</feature>
<dbReference type="RefSeq" id="XP_033236474.1">
    <property type="nucleotide sequence ID" value="XM_033380583.1"/>
</dbReference>
<dbReference type="Proteomes" id="UP000001819">
    <property type="component" value="Chromosome 4"/>
</dbReference>
<gene>
    <name evidence="9" type="primary">GramD1B</name>
</gene>
<reference evidence="9" key="1">
    <citation type="submission" date="2025-08" db="UniProtKB">
        <authorList>
            <consortium name="RefSeq"/>
        </authorList>
    </citation>
    <scope>IDENTIFICATION</scope>
    <source>
        <strain evidence="9">MV-25-SWS-2005</strain>
        <tissue evidence="9">Whole body</tissue>
    </source>
</reference>
<keyword evidence="3 6" id="KW-1133">Transmembrane helix</keyword>
<dbReference type="GO" id="GO:0032366">
    <property type="term" value="P:intracellular sterol transport"/>
    <property type="evidence" value="ECO:0007669"/>
    <property type="project" value="TreeGrafter"/>
</dbReference>
<keyword evidence="8" id="KW-1185">Reference proteome</keyword>
<dbReference type="GO" id="GO:0140268">
    <property type="term" value="C:endoplasmic reticulum-plasma membrane contact site"/>
    <property type="evidence" value="ECO:0007669"/>
    <property type="project" value="TreeGrafter"/>
</dbReference>
<dbReference type="Pfam" id="PF02893">
    <property type="entry name" value="GRAM"/>
    <property type="match status" value="1"/>
</dbReference>
<dbReference type="CDD" id="cd13220">
    <property type="entry name" value="PH-GRAM_GRAMDC"/>
    <property type="match status" value="1"/>
</dbReference>
<dbReference type="GO" id="GO:0120015">
    <property type="term" value="F:sterol transfer activity"/>
    <property type="evidence" value="ECO:0007669"/>
    <property type="project" value="TreeGrafter"/>
</dbReference>
<dbReference type="InterPro" id="IPR004182">
    <property type="entry name" value="GRAM"/>
</dbReference>
<keyword evidence="2 6" id="KW-0812">Transmembrane</keyword>
<dbReference type="InterPro" id="IPR031968">
    <property type="entry name" value="VASt"/>
</dbReference>
<feature type="compositionally biased region" description="Basic residues" evidence="5">
    <location>
        <begin position="74"/>
        <end position="91"/>
    </location>
</feature>
<feature type="compositionally biased region" description="Low complexity" evidence="5">
    <location>
        <begin position="964"/>
        <end position="993"/>
    </location>
</feature>
<name>A0A6I8W179_DROPS</name>
<comment type="subcellular location">
    <subcellularLocation>
        <location evidence="1">Membrane</location>
        <topology evidence="1">Single-pass membrane protein</topology>
    </subcellularLocation>
</comment>
<organism evidence="8 9">
    <name type="scientific">Drosophila pseudoobscura pseudoobscura</name>
    <name type="common">Fruit fly</name>
    <dbReference type="NCBI Taxonomy" id="46245"/>
    <lineage>
        <taxon>Eukaryota</taxon>
        <taxon>Metazoa</taxon>
        <taxon>Ecdysozoa</taxon>
        <taxon>Arthropoda</taxon>
        <taxon>Hexapoda</taxon>
        <taxon>Insecta</taxon>
        <taxon>Pterygota</taxon>
        <taxon>Neoptera</taxon>
        <taxon>Endopterygota</taxon>
        <taxon>Diptera</taxon>
        <taxon>Brachycera</taxon>
        <taxon>Muscomorpha</taxon>
        <taxon>Ephydroidea</taxon>
        <taxon>Drosophilidae</taxon>
        <taxon>Drosophila</taxon>
        <taxon>Sophophora</taxon>
    </lineage>
</organism>
<evidence type="ECO:0000256" key="3">
    <source>
        <dbReference type="ARBA" id="ARBA00022989"/>
    </source>
</evidence>
<feature type="compositionally biased region" description="Basic and acidic residues" evidence="5">
    <location>
        <begin position="734"/>
        <end position="745"/>
    </location>
</feature>
<dbReference type="ExpressionAtlas" id="A0A6I8W179">
    <property type="expression patterns" value="baseline"/>
</dbReference>
<feature type="compositionally biased region" description="Basic residues" evidence="5">
    <location>
        <begin position="1043"/>
        <end position="1072"/>
    </location>
</feature>
<dbReference type="GO" id="GO:0005886">
    <property type="term" value="C:plasma membrane"/>
    <property type="evidence" value="ECO:0007669"/>
    <property type="project" value="TreeGrafter"/>
</dbReference>
<feature type="region of interest" description="Disordered" evidence="5">
    <location>
        <begin position="193"/>
        <end position="318"/>
    </location>
</feature>
<feature type="compositionally biased region" description="Polar residues" evidence="5">
    <location>
        <begin position="260"/>
        <end position="271"/>
    </location>
</feature>
<dbReference type="PROSITE" id="PS51778">
    <property type="entry name" value="VAST"/>
    <property type="match status" value="1"/>
</dbReference>
<dbReference type="FunFam" id="2.30.29.30:FF:000008">
    <property type="entry name" value="GRAM domain containing 1B"/>
    <property type="match status" value="1"/>
</dbReference>
<keyword evidence="4 6" id="KW-0472">Membrane</keyword>
<feature type="compositionally biased region" description="Basic and acidic residues" evidence="5">
    <location>
        <begin position="348"/>
        <end position="357"/>
    </location>
</feature>
<dbReference type="GO" id="GO:0032934">
    <property type="term" value="F:sterol binding"/>
    <property type="evidence" value="ECO:0007669"/>
    <property type="project" value="TreeGrafter"/>
</dbReference>
<accession>A0A6I8W179</accession>
<dbReference type="Gene3D" id="2.30.29.30">
    <property type="entry name" value="Pleckstrin-homology domain (PH domain)/Phosphotyrosine-binding domain (PTB)"/>
    <property type="match status" value="1"/>
</dbReference>
<protein>
    <submittedName>
        <fullName evidence="9">Serine-rich adhesin for platelets isoform X8</fullName>
    </submittedName>
</protein>
<dbReference type="GO" id="GO:0005789">
    <property type="term" value="C:endoplasmic reticulum membrane"/>
    <property type="evidence" value="ECO:0007669"/>
    <property type="project" value="UniProtKB-ARBA"/>
</dbReference>
<feature type="region of interest" description="Disordered" evidence="5">
    <location>
        <begin position="945"/>
        <end position="1072"/>
    </location>
</feature>
<evidence type="ECO:0000256" key="4">
    <source>
        <dbReference type="ARBA" id="ARBA00023136"/>
    </source>
</evidence>
<feature type="compositionally biased region" description="Low complexity" evidence="5">
    <location>
        <begin position="206"/>
        <end position="238"/>
    </location>
</feature>
<feature type="transmembrane region" description="Helical" evidence="6">
    <location>
        <begin position="1183"/>
        <end position="1203"/>
    </location>
</feature>
<dbReference type="Pfam" id="PF16016">
    <property type="entry name" value="VASt"/>
    <property type="match status" value="1"/>
</dbReference>
<feature type="compositionally biased region" description="Low complexity" evidence="5">
    <location>
        <begin position="92"/>
        <end position="102"/>
    </location>
</feature>
<evidence type="ECO:0000256" key="2">
    <source>
        <dbReference type="ARBA" id="ARBA00022692"/>
    </source>
</evidence>
<feature type="compositionally biased region" description="Low complexity" evidence="5">
    <location>
        <begin position="540"/>
        <end position="562"/>
    </location>
</feature>
<feature type="compositionally biased region" description="Polar residues" evidence="5">
    <location>
        <begin position="239"/>
        <end position="252"/>
    </location>
</feature>
<dbReference type="InterPro" id="IPR011993">
    <property type="entry name" value="PH-like_dom_sf"/>
</dbReference>
<dbReference type="SMART" id="SM00568">
    <property type="entry name" value="GRAM"/>
    <property type="match status" value="1"/>
</dbReference>
<evidence type="ECO:0000313" key="8">
    <source>
        <dbReference type="Proteomes" id="UP000001819"/>
    </source>
</evidence>
<feature type="region of interest" description="Disordered" evidence="5">
    <location>
        <begin position="537"/>
        <end position="681"/>
    </location>
</feature>
<feature type="compositionally biased region" description="Low complexity" evidence="5">
    <location>
        <begin position="581"/>
        <end position="597"/>
    </location>
</feature>
<proteinExistence type="predicted"/>
<evidence type="ECO:0000256" key="1">
    <source>
        <dbReference type="ARBA" id="ARBA00004167"/>
    </source>
</evidence>
<evidence type="ECO:0000313" key="9">
    <source>
        <dbReference type="RefSeq" id="XP_033236474.1"/>
    </source>
</evidence>
<dbReference type="PANTHER" id="PTHR23319">
    <property type="entry name" value="GRAM DOMAIN CONTAINING 1B, ISOFORM E"/>
    <property type="match status" value="1"/>
</dbReference>
<feature type="domain" description="VASt" evidence="7">
    <location>
        <begin position="776"/>
        <end position="943"/>
    </location>
</feature>
<dbReference type="PANTHER" id="PTHR23319:SF4">
    <property type="entry name" value="GRAM DOMAIN CONTAINING 1B, ISOFORM E"/>
    <property type="match status" value="1"/>
</dbReference>
<evidence type="ECO:0000259" key="7">
    <source>
        <dbReference type="PROSITE" id="PS51778"/>
    </source>
</evidence>
<evidence type="ECO:0000256" key="5">
    <source>
        <dbReference type="SAM" id="MobiDB-lite"/>
    </source>
</evidence>
<evidence type="ECO:0000256" key="6">
    <source>
        <dbReference type="SAM" id="Phobius"/>
    </source>
</evidence>
<feature type="compositionally biased region" description="Low complexity" evidence="5">
    <location>
        <begin position="281"/>
        <end position="296"/>
    </location>
</feature>
<feature type="region of interest" description="Disordered" evidence="5">
    <location>
        <begin position="722"/>
        <end position="761"/>
    </location>
</feature>
<feature type="compositionally biased region" description="Low complexity" evidence="5">
    <location>
        <begin position="639"/>
        <end position="675"/>
    </location>
</feature>